<accession>A0A1Q8SV58</accession>
<dbReference type="Gene3D" id="3.40.830.10">
    <property type="entry name" value="LigB-like"/>
    <property type="match status" value="1"/>
</dbReference>
<organism evidence="7 8">
    <name type="scientific">Salinicola socius</name>
    <dbReference type="NCBI Taxonomy" id="404433"/>
    <lineage>
        <taxon>Bacteria</taxon>
        <taxon>Pseudomonadati</taxon>
        <taxon>Pseudomonadota</taxon>
        <taxon>Gammaproteobacteria</taxon>
        <taxon>Oceanospirillales</taxon>
        <taxon>Halomonadaceae</taxon>
        <taxon>Salinicola</taxon>
    </lineage>
</organism>
<dbReference type="RefSeq" id="WP_075569020.1">
    <property type="nucleotide sequence ID" value="NZ_MSDO01000004.1"/>
</dbReference>
<dbReference type="GO" id="GO:0008270">
    <property type="term" value="F:zinc ion binding"/>
    <property type="evidence" value="ECO:0007669"/>
    <property type="project" value="InterPro"/>
</dbReference>
<reference evidence="7 8" key="1">
    <citation type="submission" date="2016-12" db="EMBL/GenBank/DDBJ databases">
        <title>Draft genome sequences of strains Salinicola socius SMB35, Salinicola sp. MH3R3-1 and Chromohalobacter sp. SMB17 from the Verkhnekamsk potash mining region of Russia.</title>
        <authorList>
            <person name="Mavrodi D.V."/>
            <person name="Olsson B.E."/>
            <person name="Korsakova E.S."/>
            <person name="Pyankova A."/>
            <person name="Mavrodi O.V."/>
            <person name="Plotnikova E.G."/>
        </authorList>
    </citation>
    <scope>NUCLEOTIDE SEQUENCE [LARGE SCALE GENOMIC DNA]</scope>
    <source>
        <strain evidence="7 8">SMB35</strain>
    </source>
</reference>
<evidence type="ECO:0000256" key="4">
    <source>
        <dbReference type="ARBA" id="ARBA00022833"/>
    </source>
</evidence>
<evidence type="ECO:0000259" key="6">
    <source>
        <dbReference type="Pfam" id="PF02900"/>
    </source>
</evidence>
<proteinExistence type="inferred from homology"/>
<keyword evidence="5" id="KW-0560">Oxidoreductase</keyword>
<dbReference type="OrthoDB" id="9790889at2"/>
<evidence type="ECO:0000256" key="2">
    <source>
        <dbReference type="ARBA" id="ARBA00007581"/>
    </source>
</evidence>
<comment type="caution">
    <text evidence="7">The sequence shown here is derived from an EMBL/GenBank/DDBJ whole genome shotgun (WGS) entry which is preliminary data.</text>
</comment>
<dbReference type="PIRSF" id="PIRSF006157">
    <property type="entry name" value="Doxgns_DODA"/>
    <property type="match status" value="1"/>
</dbReference>
<dbReference type="STRING" id="404433.BTW07_04735"/>
<dbReference type="GO" id="GO:0016702">
    <property type="term" value="F:oxidoreductase activity, acting on single donors with incorporation of molecular oxygen, incorporation of two atoms of oxygen"/>
    <property type="evidence" value="ECO:0007669"/>
    <property type="project" value="UniProtKB-ARBA"/>
</dbReference>
<comment type="similarity">
    <text evidence="2">Belongs to the DODA-type extradiol aromatic ring-opening dioxygenase family.</text>
</comment>
<gene>
    <name evidence="7" type="ORF">BTW07_04735</name>
</gene>
<evidence type="ECO:0000313" key="8">
    <source>
        <dbReference type="Proteomes" id="UP000186878"/>
    </source>
</evidence>
<dbReference type="GO" id="GO:0008198">
    <property type="term" value="F:ferrous iron binding"/>
    <property type="evidence" value="ECO:0007669"/>
    <property type="project" value="InterPro"/>
</dbReference>
<comment type="cofactor">
    <cofactor evidence="1">
        <name>Zn(2+)</name>
        <dbReference type="ChEBI" id="CHEBI:29105"/>
    </cofactor>
</comment>
<dbReference type="AlphaFoldDB" id="A0A1Q8SV58"/>
<evidence type="ECO:0000256" key="3">
    <source>
        <dbReference type="ARBA" id="ARBA00022723"/>
    </source>
</evidence>
<dbReference type="CDD" id="cd07363">
    <property type="entry name" value="45_DOPA_Dioxygenase"/>
    <property type="match status" value="1"/>
</dbReference>
<protein>
    <recommendedName>
        <fullName evidence="6">Extradiol ring-cleavage dioxygenase class III enzyme subunit B domain-containing protein</fullName>
    </recommendedName>
</protein>
<sequence>MTTRQVLYLSHGSPDLSLIDHPARTFLREFGERLPKPRGALIISAHFETPGLVVGGSSRPRTWHDFHGFPDALYRTHYPARGLPEMAKTLVTGLNNEGIDTLLDAERALDHGIWSPLSLLWPQADVPLIPISVPMQTGVAAQLNSAASLGRWAEQNAFMLIGSGAATHNLGDRHFIHDAPDPWARQFHDWVIDVAARGDLGAMKDWRDAPNARYAHPTPEHFLPLLMCVGAMEGQPLRALHESFMFGNLSMLALGSEVYRNSGDIKTDDLG</sequence>
<dbReference type="InterPro" id="IPR014436">
    <property type="entry name" value="Extradiol_dOase_DODA"/>
</dbReference>
<evidence type="ECO:0000256" key="1">
    <source>
        <dbReference type="ARBA" id="ARBA00001947"/>
    </source>
</evidence>
<keyword evidence="4" id="KW-0862">Zinc</keyword>
<dbReference type="SUPFAM" id="SSF53213">
    <property type="entry name" value="LigB-like"/>
    <property type="match status" value="1"/>
</dbReference>
<dbReference type="Proteomes" id="UP000186878">
    <property type="component" value="Unassembled WGS sequence"/>
</dbReference>
<feature type="domain" description="Extradiol ring-cleavage dioxygenase class III enzyme subunit B" evidence="6">
    <location>
        <begin position="23"/>
        <end position="246"/>
    </location>
</feature>
<dbReference type="Pfam" id="PF02900">
    <property type="entry name" value="LigB"/>
    <property type="match status" value="1"/>
</dbReference>
<evidence type="ECO:0000313" key="7">
    <source>
        <dbReference type="EMBL" id="OLO05335.1"/>
    </source>
</evidence>
<dbReference type="EMBL" id="MSDO01000004">
    <property type="protein sequence ID" value="OLO05335.1"/>
    <property type="molecule type" value="Genomic_DNA"/>
</dbReference>
<keyword evidence="3" id="KW-0479">Metal-binding</keyword>
<dbReference type="PANTHER" id="PTHR30096:SF0">
    <property type="entry name" value="4,5-DOPA DIOXYGENASE EXTRADIOL-LIKE PROTEIN"/>
    <property type="match status" value="1"/>
</dbReference>
<name>A0A1Q8SV58_9GAMM</name>
<evidence type="ECO:0000256" key="5">
    <source>
        <dbReference type="ARBA" id="ARBA00023002"/>
    </source>
</evidence>
<dbReference type="InterPro" id="IPR004183">
    <property type="entry name" value="Xdiol_dOase_suB"/>
</dbReference>
<dbReference type="PANTHER" id="PTHR30096">
    <property type="entry name" value="4,5-DOPA DIOXYGENASE EXTRADIOL-LIKE PROTEIN"/>
    <property type="match status" value="1"/>
</dbReference>
<keyword evidence="8" id="KW-1185">Reference proteome</keyword>